<keyword evidence="2" id="KW-1185">Reference proteome</keyword>
<dbReference type="RefSeq" id="WP_167081418.1">
    <property type="nucleotide sequence ID" value="NZ_BAAADC010000001.1"/>
</dbReference>
<dbReference type="PRINTS" id="PR01996">
    <property type="entry name" value="MTP1FAMILY"/>
</dbReference>
<name>A0A846MX46_9PROT</name>
<dbReference type="EMBL" id="JAASRM010000001">
    <property type="protein sequence ID" value="NIK87632.1"/>
    <property type="molecule type" value="Genomic_DNA"/>
</dbReference>
<dbReference type="InterPro" id="IPR011855">
    <property type="entry name" value="Phgtail_TP901_1"/>
</dbReference>
<sequence length="138" mass="14515">MTAQRGRDLLIKIGDGQNPETFTTVAGLRTTGLSFNATTIDITNADSTDMWRELLAAGVKSAALSGSGVFKDAASDLALRSAFFAQSLTNFQIVIPHFGTVAGPFKLTELKYEGPYDGEVKIQLSLASAGALSFAALP</sequence>
<proteinExistence type="predicted"/>
<dbReference type="Gene3D" id="4.10.410.40">
    <property type="match status" value="1"/>
</dbReference>
<comment type="caution">
    <text evidence="1">The sequence shown here is derived from an EMBL/GenBank/DDBJ whole genome shotgun (WGS) entry which is preliminary data.</text>
</comment>
<evidence type="ECO:0000313" key="2">
    <source>
        <dbReference type="Proteomes" id="UP000570514"/>
    </source>
</evidence>
<gene>
    <name evidence="1" type="ORF">FHS83_000950</name>
</gene>
<dbReference type="AlphaFoldDB" id="A0A846MX46"/>
<accession>A0A846MX46</accession>
<dbReference type="NCBIfam" id="TIGR02126">
    <property type="entry name" value="phgtail_TP901_1"/>
    <property type="match status" value="1"/>
</dbReference>
<dbReference type="Proteomes" id="UP000570514">
    <property type="component" value="Unassembled WGS sequence"/>
</dbReference>
<dbReference type="Pfam" id="PF06199">
    <property type="entry name" value="Phage_tail_2"/>
    <property type="match status" value="1"/>
</dbReference>
<reference evidence="1 2" key="1">
    <citation type="submission" date="2020-03" db="EMBL/GenBank/DDBJ databases">
        <title>Genomic Encyclopedia of Type Strains, Phase IV (KMG-IV): sequencing the most valuable type-strain genomes for metagenomic binning, comparative biology and taxonomic classification.</title>
        <authorList>
            <person name="Goeker M."/>
        </authorList>
    </citation>
    <scope>NUCLEOTIDE SEQUENCE [LARGE SCALE GENOMIC DNA]</scope>
    <source>
        <strain evidence="1 2">DSM 19867</strain>
    </source>
</reference>
<protein>
    <submittedName>
        <fullName evidence="1">TP901-1 family phage major tail protein</fullName>
    </submittedName>
</protein>
<evidence type="ECO:0000313" key="1">
    <source>
        <dbReference type="EMBL" id="NIK87632.1"/>
    </source>
</evidence>
<dbReference type="InterPro" id="IPR022344">
    <property type="entry name" value="GTA_major-tail"/>
</dbReference>
<organism evidence="1 2">
    <name type="scientific">Rhizomicrobium palustre</name>
    <dbReference type="NCBI Taxonomy" id="189966"/>
    <lineage>
        <taxon>Bacteria</taxon>
        <taxon>Pseudomonadati</taxon>
        <taxon>Pseudomonadota</taxon>
        <taxon>Alphaproteobacteria</taxon>
        <taxon>Micropepsales</taxon>
        <taxon>Micropepsaceae</taxon>
        <taxon>Rhizomicrobium</taxon>
    </lineage>
</organism>